<dbReference type="InterPro" id="IPR017871">
    <property type="entry name" value="ABC_transporter-like_CS"/>
</dbReference>
<name>A0AA50DK88_9GAMM</name>
<dbReference type="FunFam" id="3.40.50.300:FF:002053">
    <property type="entry name" value="ABC transporter ATP-binding protein"/>
    <property type="match status" value="1"/>
</dbReference>
<dbReference type="EMBL" id="CP132353">
    <property type="protein sequence ID" value="WLS79302.1"/>
    <property type="molecule type" value="Genomic_DNA"/>
</dbReference>
<dbReference type="Gene3D" id="3.40.50.300">
    <property type="entry name" value="P-loop containing nucleotide triphosphate hydrolases"/>
    <property type="match status" value="2"/>
</dbReference>
<dbReference type="InterPro" id="IPR050611">
    <property type="entry name" value="ABCF"/>
</dbReference>
<evidence type="ECO:0000256" key="4">
    <source>
        <dbReference type="ARBA" id="ARBA00022840"/>
    </source>
</evidence>
<feature type="compositionally biased region" description="Basic and acidic residues" evidence="7">
    <location>
        <begin position="541"/>
        <end position="552"/>
    </location>
</feature>
<feature type="region of interest" description="Disordered" evidence="7">
    <location>
        <begin position="523"/>
        <end position="559"/>
    </location>
</feature>
<evidence type="ECO:0000313" key="10">
    <source>
        <dbReference type="Proteomes" id="UP001228139"/>
    </source>
</evidence>
<evidence type="ECO:0000256" key="6">
    <source>
        <dbReference type="ARBA" id="ARBA00069073"/>
    </source>
</evidence>
<evidence type="ECO:0000313" key="9">
    <source>
        <dbReference type="EMBL" id="WLS79302.1"/>
    </source>
</evidence>
<organism evidence="9 10">
    <name type="scientific">Erwinia pyri</name>
    <dbReference type="NCBI Taxonomy" id="3062598"/>
    <lineage>
        <taxon>Bacteria</taxon>
        <taxon>Pseudomonadati</taxon>
        <taxon>Pseudomonadota</taxon>
        <taxon>Gammaproteobacteria</taxon>
        <taxon>Enterobacterales</taxon>
        <taxon>Erwiniaceae</taxon>
        <taxon>Erwinia</taxon>
    </lineage>
</organism>
<dbReference type="InterPro" id="IPR003593">
    <property type="entry name" value="AAA+_ATPase"/>
</dbReference>
<dbReference type="PROSITE" id="PS00211">
    <property type="entry name" value="ABC_TRANSPORTER_1"/>
    <property type="match status" value="2"/>
</dbReference>
<evidence type="ECO:0000256" key="5">
    <source>
        <dbReference type="ARBA" id="ARBA00061571"/>
    </source>
</evidence>
<dbReference type="RefSeq" id="WP_306209958.1">
    <property type="nucleotide sequence ID" value="NZ_CP132353.1"/>
</dbReference>
<dbReference type="FunFam" id="3.40.50.300:FF:000011">
    <property type="entry name" value="Putative ABC transporter ATP-binding component"/>
    <property type="match status" value="1"/>
</dbReference>
<dbReference type="PANTHER" id="PTHR19211">
    <property type="entry name" value="ATP-BINDING TRANSPORT PROTEIN-RELATED"/>
    <property type="match status" value="1"/>
</dbReference>
<dbReference type="InterPro" id="IPR003439">
    <property type="entry name" value="ABC_transporter-like_ATP-bd"/>
</dbReference>
<keyword evidence="4 9" id="KW-0067">ATP-binding</keyword>
<evidence type="ECO:0000256" key="1">
    <source>
        <dbReference type="ARBA" id="ARBA00006526"/>
    </source>
</evidence>
<keyword evidence="2" id="KW-0677">Repeat</keyword>
<evidence type="ECO:0000256" key="3">
    <source>
        <dbReference type="ARBA" id="ARBA00022741"/>
    </source>
</evidence>
<dbReference type="SUPFAM" id="SSF52540">
    <property type="entry name" value="P-loop containing nucleoside triphosphate hydrolases"/>
    <property type="match status" value="2"/>
</dbReference>
<evidence type="ECO:0000256" key="7">
    <source>
        <dbReference type="SAM" id="MobiDB-lite"/>
    </source>
</evidence>
<dbReference type="InterPro" id="IPR032781">
    <property type="entry name" value="ABC_tran_Xtn"/>
</dbReference>
<dbReference type="InterPro" id="IPR027417">
    <property type="entry name" value="P-loop_NTPase"/>
</dbReference>
<keyword evidence="10" id="KW-1185">Reference proteome</keyword>
<evidence type="ECO:0000259" key="8">
    <source>
        <dbReference type="PROSITE" id="PS50893"/>
    </source>
</evidence>
<reference evidence="9 10" key="1">
    <citation type="submission" date="2023-07" db="EMBL/GenBank/DDBJ databases">
        <title>Pathogenic bacteria of pear tree diseases.</title>
        <authorList>
            <person name="Zhang Z."/>
            <person name="He L."/>
            <person name="Huang R."/>
        </authorList>
    </citation>
    <scope>NUCLEOTIDE SEQUENCE [LARGE SCALE GENOMIC DNA]</scope>
    <source>
        <strain evidence="9 10">DE2</strain>
    </source>
</reference>
<accession>A0AA50DK88</accession>
<dbReference type="PANTHER" id="PTHR19211:SF14">
    <property type="entry name" value="ATP-BINDING CASSETTE SUB-FAMILY F MEMBER 1"/>
    <property type="match status" value="1"/>
</dbReference>
<gene>
    <name evidence="9" type="ORF">Q3V30_01915</name>
</gene>
<dbReference type="CDD" id="cd03221">
    <property type="entry name" value="ABCF_EF-3"/>
    <property type="match status" value="2"/>
</dbReference>
<dbReference type="Pfam" id="PF12848">
    <property type="entry name" value="ABC_tran_Xtn"/>
    <property type="match status" value="1"/>
</dbReference>
<feature type="domain" description="ABC transporter" evidence="8">
    <location>
        <begin position="2"/>
        <end position="246"/>
    </location>
</feature>
<dbReference type="NCBIfam" id="NF007921">
    <property type="entry name" value="PRK10636.1"/>
    <property type="match status" value="1"/>
</dbReference>
<keyword evidence="3" id="KW-0547">Nucleotide-binding</keyword>
<dbReference type="GO" id="GO:0016887">
    <property type="term" value="F:ATP hydrolysis activity"/>
    <property type="evidence" value="ECO:0007669"/>
    <property type="project" value="InterPro"/>
</dbReference>
<proteinExistence type="inferred from homology"/>
<feature type="compositionally biased region" description="Polar residues" evidence="7">
    <location>
        <begin position="523"/>
        <end position="540"/>
    </location>
</feature>
<dbReference type="AlphaFoldDB" id="A0AA50DK88"/>
<evidence type="ECO:0000256" key="2">
    <source>
        <dbReference type="ARBA" id="ARBA00022737"/>
    </source>
</evidence>
<dbReference type="KEGG" id="epi:Q3V30_01915"/>
<dbReference type="PROSITE" id="PS50893">
    <property type="entry name" value="ABC_TRANSPORTER_2"/>
    <property type="match status" value="2"/>
</dbReference>
<feature type="domain" description="ABC transporter" evidence="8">
    <location>
        <begin position="313"/>
        <end position="527"/>
    </location>
</feature>
<protein>
    <recommendedName>
        <fullName evidence="6">Probable ATP-binding protein YheS</fullName>
    </recommendedName>
</protein>
<dbReference type="GO" id="GO:0005524">
    <property type="term" value="F:ATP binding"/>
    <property type="evidence" value="ECO:0007669"/>
    <property type="project" value="UniProtKB-KW"/>
</dbReference>
<sequence length="632" mass="70869">MIVFSSLQIRRGVRVLLDNATATINPGQKVGLVGKNGCGKSTLLSLLKNEISADAGSFSYPGNWSLAWVNQETPALSKPAIEYVIDGDREFRQLEAELAHANEINDGHAIATLHGKLDAIQAWTIQPRASSLLNGLGFSQEQLQRPVSDFSGGWRMRLNLAQALICRSDLLLLDEPTNHLDLDAVIWLERWLNSYQGTLILISHDRDFLDPVVDKILHIEQQSMFEYTGNYSSFEIQRATKLAQQQSMFENQQQKVAHLQSFIDRFKAKASKAKQAQSRIKMLERMELIAPAHVDNPFTFSFREPESLPNPLLKMEKVSAGYGDKIILNSIKLNLVPGSRIGLLGRNGAGKSTLIKMLAGDLAPLKGDIGLAKGIKFGYFAQHQLEFLQADESPLQHMVRLAPKVLEQQLRDYLGGFGFQGDKVTEITQRFSGGEKARLVLALIVWQRPNLLLLDEPTNHLDLDMRQALTEALIDFEGALVVVSHDRHLLRSTTDDLYLVHDGQVEPFDGDLEDYQQWLSDLQKQSSVSEPKQDTANSAQARKDQKRREAELRTQTQPLRKQIEKLEKQMEKLNAQLAEAESKLADSALYDQSRKADLTLALQQQATAKSALEECEMAWLDAQEQLEVMLAS</sequence>
<dbReference type="Proteomes" id="UP001228139">
    <property type="component" value="Chromosome"/>
</dbReference>
<dbReference type="Pfam" id="PF00005">
    <property type="entry name" value="ABC_tran"/>
    <property type="match status" value="2"/>
</dbReference>
<dbReference type="SMART" id="SM00382">
    <property type="entry name" value="AAA"/>
    <property type="match status" value="2"/>
</dbReference>
<comment type="similarity">
    <text evidence="1">Belongs to the ABC transporter superfamily. Drug exporter-2 (TC 3.A.1.117) family.</text>
</comment>
<comment type="similarity">
    <text evidence="5">Belongs to the ABC transporter superfamily. ABCF family. YheS subfamily.</text>
</comment>